<dbReference type="Pfam" id="PF04304">
    <property type="entry name" value="DUF454"/>
    <property type="match status" value="1"/>
</dbReference>
<evidence type="ECO:0000256" key="2">
    <source>
        <dbReference type="SAM" id="Phobius"/>
    </source>
</evidence>
<feature type="transmembrane region" description="Helical" evidence="2">
    <location>
        <begin position="18"/>
        <end position="49"/>
    </location>
</feature>
<feature type="compositionally biased region" description="Polar residues" evidence="1">
    <location>
        <begin position="145"/>
        <end position="156"/>
    </location>
</feature>
<dbReference type="EMBL" id="CAADII010000007">
    <property type="protein sequence ID" value="VFR52992.1"/>
    <property type="molecule type" value="Genomic_DNA"/>
</dbReference>
<evidence type="ECO:0000313" key="5">
    <source>
        <dbReference type="EMBL" id="VFR92249.1"/>
    </source>
</evidence>
<evidence type="ECO:0008006" key="7">
    <source>
        <dbReference type="Google" id="ProtNLM"/>
    </source>
</evidence>
<keyword evidence="2" id="KW-0472">Membrane</keyword>
<protein>
    <recommendedName>
        <fullName evidence="7">Inner membrane protein</fullName>
    </recommendedName>
</protein>
<gene>
    <name evidence="3" type="ORF">BRI6_2535</name>
    <name evidence="4" type="ORF">BRI9_2590</name>
    <name evidence="5" type="ORF">IVO3_2589</name>
    <name evidence="6" type="ORF">RAN7_2563</name>
</gene>
<name>A0A484RRS4_9ZZZZ</name>
<sequence>MAAVMPDTGWQARWRRRLYFACGLACLGFAVLGAVLPVMPSTVFVILAASCFGRASPRWEAWLLRHPRYGPALVAWREEGAISRRGKCFAVGGITLGAVLFWWGAAPGWWLGGAVTVGMSACAAWLATRPAPRASGLRGLDSDGDSPQRTPARTGR</sequence>
<feature type="region of interest" description="Disordered" evidence="1">
    <location>
        <begin position="136"/>
        <end position="156"/>
    </location>
</feature>
<accession>A0A484RRS4</accession>
<feature type="transmembrane region" description="Helical" evidence="2">
    <location>
        <begin position="109"/>
        <end position="128"/>
    </location>
</feature>
<keyword evidence="2" id="KW-0812">Transmembrane</keyword>
<reference evidence="3" key="1">
    <citation type="submission" date="2019-03" db="EMBL/GenBank/DDBJ databases">
        <authorList>
            <person name="Danneels B."/>
        </authorList>
    </citation>
    <scope>NUCLEOTIDE SEQUENCE</scope>
</reference>
<evidence type="ECO:0000313" key="3">
    <source>
        <dbReference type="EMBL" id="VFR52992.1"/>
    </source>
</evidence>
<dbReference type="EMBL" id="CAADIZ010000030">
    <property type="protein sequence ID" value="VFS24782.1"/>
    <property type="molecule type" value="Genomic_DNA"/>
</dbReference>
<organism evidence="3">
    <name type="scientific">plant metagenome</name>
    <dbReference type="NCBI Taxonomy" id="1297885"/>
    <lineage>
        <taxon>unclassified sequences</taxon>
        <taxon>metagenomes</taxon>
        <taxon>organismal metagenomes</taxon>
    </lineage>
</organism>
<dbReference type="GO" id="GO:0005886">
    <property type="term" value="C:plasma membrane"/>
    <property type="evidence" value="ECO:0007669"/>
    <property type="project" value="TreeGrafter"/>
</dbReference>
<evidence type="ECO:0000313" key="6">
    <source>
        <dbReference type="EMBL" id="VFS24782.1"/>
    </source>
</evidence>
<proteinExistence type="predicted"/>
<dbReference type="EMBL" id="CAADIK010000012">
    <property type="protein sequence ID" value="VFR64814.1"/>
    <property type="molecule type" value="Genomic_DNA"/>
</dbReference>
<evidence type="ECO:0000256" key="1">
    <source>
        <dbReference type="SAM" id="MobiDB-lite"/>
    </source>
</evidence>
<keyword evidence="2" id="KW-1133">Transmembrane helix</keyword>
<dbReference type="EMBL" id="CAADIP010000031">
    <property type="protein sequence ID" value="VFR92249.1"/>
    <property type="molecule type" value="Genomic_DNA"/>
</dbReference>
<dbReference type="PANTHER" id="PTHR35813:SF1">
    <property type="entry name" value="INNER MEMBRANE PROTEIN YBAN"/>
    <property type="match status" value="1"/>
</dbReference>
<dbReference type="AlphaFoldDB" id="A0A484RRS4"/>
<evidence type="ECO:0000313" key="4">
    <source>
        <dbReference type="EMBL" id="VFR64814.1"/>
    </source>
</evidence>
<dbReference type="InterPro" id="IPR007401">
    <property type="entry name" value="DUF454"/>
</dbReference>
<dbReference type="PANTHER" id="PTHR35813">
    <property type="entry name" value="INNER MEMBRANE PROTEIN YBAN"/>
    <property type="match status" value="1"/>
</dbReference>